<keyword evidence="5" id="KW-1133">Transmembrane helix</keyword>
<feature type="compositionally biased region" description="Low complexity" evidence="4">
    <location>
        <begin position="1628"/>
        <end position="1637"/>
    </location>
</feature>
<feature type="compositionally biased region" description="Low complexity" evidence="4">
    <location>
        <begin position="1196"/>
        <end position="1206"/>
    </location>
</feature>
<dbReference type="PANTHER" id="PTHR48053:SF164">
    <property type="entry name" value="LEUCINE-RICH REPEAT-CONTAINING N-TERMINAL PLANT-TYPE DOMAIN-CONTAINING PROTEIN"/>
    <property type="match status" value="1"/>
</dbReference>
<comment type="caution">
    <text evidence="6">The sequence shown here is derived from an EMBL/GenBank/DDBJ whole genome shotgun (WGS) entry which is preliminary data.</text>
</comment>
<dbReference type="SUPFAM" id="SSF52058">
    <property type="entry name" value="L domain-like"/>
    <property type="match status" value="2"/>
</dbReference>
<evidence type="ECO:0000256" key="2">
    <source>
        <dbReference type="ARBA" id="ARBA00022729"/>
    </source>
</evidence>
<proteinExistence type="predicted"/>
<feature type="region of interest" description="Disordered" evidence="4">
    <location>
        <begin position="1628"/>
        <end position="1672"/>
    </location>
</feature>
<keyword evidence="7" id="KW-1185">Reference proteome</keyword>
<feature type="region of interest" description="Disordered" evidence="4">
    <location>
        <begin position="1735"/>
        <end position="1758"/>
    </location>
</feature>
<dbReference type="Pfam" id="PF00560">
    <property type="entry name" value="LRR_1"/>
    <property type="match status" value="2"/>
</dbReference>
<dbReference type="Gene3D" id="3.80.10.10">
    <property type="entry name" value="Ribonuclease Inhibitor"/>
    <property type="match status" value="3"/>
</dbReference>
<dbReference type="InterPro" id="IPR051716">
    <property type="entry name" value="Plant_RL_S/T_kinase"/>
</dbReference>
<keyword evidence="3" id="KW-0175">Coiled coil</keyword>
<name>A0ABR4MVJ5_9FUNG</name>
<keyword evidence="5" id="KW-0472">Membrane</keyword>
<feature type="compositionally biased region" description="Polar residues" evidence="4">
    <location>
        <begin position="1381"/>
        <end position="1391"/>
    </location>
</feature>
<dbReference type="EMBL" id="JADGIZ020000128">
    <property type="protein sequence ID" value="KAL2911274.1"/>
    <property type="molecule type" value="Genomic_DNA"/>
</dbReference>
<evidence type="ECO:0000313" key="6">
    <source>
        <dbReference type="EMBL" id="KAL2911274.1"/>
    </source>
</evidence>
<evidence type="ECO:0000256" key="1">
    <source>
        <dbReference type="ARBA" id="ARBA00004167"/>
    </source>
</evidence>
<dbReference type="Proteomes" id="UP001527925">
    <property type="component" value="Unassembled WGS sequence"/>
</dbReference>
<feature type="region of interest" description="Disordered" evidence="4">
    <location>
        <begin position="403"/>
        <end position="424"/>
    </location>
</feature>
<keyword evidence="2" id="KW-0732">Signal</keyword>
<comment type="subcellular location">
    <subcellularLocation>
        <location evidence="1">Membrane</location>
        <topology evidence="1">Single-pass membrane protein</topology>
    </subcellularLocation>
</comment>
<evidence type="ECO:0000256" key="3">
    <source>
        <dbReference type="SAM" id="Coils"/>
    </source>
</evidence>
<protein>
    <submittedName>
        <fullName evidence="6">Uncharacterized protein</fullName>
    </submittedName>
</protein>
<feature type="coiled-coil region" evidence="3">
    <location>
        <begin position="1543"/>
        <end position="1570"/>
    </location>
</feature>
<feature type="region of interest" description="Disordered" evidence="4">
    <location>
        <begin position="1356"/>
        <end position="1392"/>
    </location>
</feature>
<accession>A0ABR4MVJ5</accession>
<organism evidence="6 7">
    <name type="scientific">Polyrhizophydium stewartii</name>
    <dbReference type="NCBI Taxonomy" id="2732419"/>
    <lineage>
        <taxon>Eukaryota</taxon>
        <taxon>Fungi</taxon>
        <taxon>Fungi incertae sedis</taxon>
        <taxon>Chytridiomycota</taxon>
        <taxon>Chytridiomycota incertae sedis</taxon>
        <taxon>Chytridiomycetes</taxon>
        <taxon>Rhizophydiales</taxon>
        <taxon>Rhizophydiales incertae sedis</taxon>
        <taxon>Polyrhizophydium</taxon>
    </lineage>
</organism>
<feature type="transmembrane region" description="Helical" evidence="5">
    <location>
        <begin position="433"/>
        <end position="454"/>
    </location>
</feature>
<dbReference type="InterPro" id="IPR001611">
    <property type="entry name" value="Leu-rich_rpt"/>
</dbReference>
<dbReference type="PANTHER" id="PTHR48053">
    <property type="entry name" value="LEUCINE RICH REPEAT FAMILY PROTEIN, EXPRESSED"/>
    <property type="match status" value="1"/>
</dbReference>
<evidence type="ECO:0000256" key="4">
    <source>
        <dbReference type="SAM" id="MobiDB-lite"/>
    </source>
</evidence>
<dbReference type="InterPro" id="IPR032675">
    <property type="entry name" value="LRR_dom_sf"/>
</dbReference>
<feature type="compositionally biased region" description="Low complexity" evidence="4">
    <location>
        <begin position="1157"/>
        <end position="1188"/>
    </location>
</feature>
<feature type="region of interest" description="Disordered" evidence="4">
    <location>
        <begin position="1151"/>
        <end position="1212"/>
    </location>
</feature>
<keyword evidence="5" id="KW-0812">Transmembrane</keyword>
<gene>
    <name evidence="6" type="ORF">HK105_209254</name>
</gene>
<evidence type="ECO:0000256" key="5">
    <source>
        <dbReference type="SAM" id="Phobius"/>
    </source>
</evidence>
<feature type="compositionally biased region" description="Low complexity" evidence="4">
    <location>
        <begin position="1364"/>
        <end position="1380"/>
    </location>
</feature>
<feature type="transmembrane region" description="Helical" evidence="5">
    <location>
        <begin position="645"/>
        <end position="665"/>
    </location>
</feature>
<evidence type="ECO:0000313" key="7">
    <source>
        <dbReference type="Proteomes" id="UP001527925"/>
    </source>
</evidence>
<reference evidence="6 7" key="1">
    <citation type="submission" date="2023-09" db="EMBL/GenBank/DDBJ databases">
        <title>Pangenome analysis of Batrachochytrium dendrobatidis and related Chytrids.</title>
        <authorList>
            <person name="Yacoub M.N."/>
            <person name="Stajich J.E."/>
            <person name="James T.Y."/>
        </authorList>
    </citation>
    <scope>NUCLEOTIDE SEQUENCE [LARGE SCALE GENOMIC DNA]</scope>
    <source>
        <strain evidence="6 7">JEL0888</strain>
    </source>
</reference>
<sequence>MARTTGATAQPRCSPTSKSCANLVLAFPSLDFGNNCCTSGYATCSNGVITGLTLSGANLTGSLSPLLSGLTNVTSLDLSNNPQLSGPLPSGLSKVTSCNLSGTSLCSSGDAPAVCNAPSCPTTSSGLSGGAIGGIVAGVVVVIAAVAVPMSTDCTALSGAFPSLALPANCCSDSRVACLNDRVTSINFQSSQLSGPLSQALSQLTVLRSMSFFNNSLSGPLPTWIGDMGLLSTLDLRQNRLNGTIPDSLGKLTGLQTLLIGQNNFALPVPESLGNLQDLTVLGLNGLSFAIPLPAWIGKLTSLTFLNVAASGYTGPVPEWFGNLKSLQTLYIFGNNLEGTIPASFLQIRNLTTFYINNNPKLTGELPATLYSQASCLASGTKLCSNNTKIQSLCKLSACPDSSSGSSGSGSSNSNSSGDNATASTNSGLSGGAIGGIMAGVVIVIAAVAAVVWFRMRGQTNKSKTSMTATTFRVAGEPWASNSDAKDTDGPKIVAAVVEAALRTYACVSTTTTRSIWFQDHEPQAANRVGLDTRVFQAPLGALEAAAGATDGAAVHAGIPVPPANAVSVMCLAIRGLSLLRLAAGSISELAPLIKTVIAALWPHRSSRPKSAWAGRAVNFQLHSTPWYWAEAGALEGRLFVLRMLGVLAAMGWHIVVLVVLQPIVAPIAMKKVTRKQAVKNKLGENAPPKLSKPSLFGAHKQYVSGVVTKICDQGLAASPKPPPAGAFEQRAQDLEYCKSLAAQGRRRDYIRACLEGAAEALQRTVHIASLAVNAYIAEAFKQVNLDNIGKHLEPTEQTEQTDPFVLGSNEIASLLRLCPRSPSLQVLKGKSFVHTFYEEHLKHRLDPLRAELADHQGLSRMLEYAAITMATNLRVMTSTTFSNRIRAWARARLNALMSHYLGHLAIVTIYPTRKARDASVEQVVSHAMGWIGPRFLDKKAPFREIGDAIGTAFSDYMDTRFRIKDAQFKDSVAPINWMSIWADLNSKVLDYFVPIHAFERTVAEKQRDRPKNDEASKKTYLNDDWVASRRLMILRAVLRDVEALETEIQNKFYSENPGTRQQPPQLKRWALAPVAGYVPGSFRFPDETLQIFANEYSSSRRNEVKLKFDDFFSPNLFVKHGEMLKTTRRLVIKRFLVSDGISTSIMSEYVPRDPESAQSSQQPPPLSSSVAPPSLSSLSSSSSASLAAPPPPPSSLAAAPAASRPSTRRNGPKRAAILERLDDPDNIFNAPGLQQLLDRNIRFLCTIDFNRKNYLVLRIAPLDKLYEYTGDEPTSKRRRKLVRDGVIFLKISKKEYKRVRCISRYNRIREQLEDQERCQRKLHRQMDIFADPPSIKGTSVQLVWHRIAFLAETDTTQADTARPNTTQPNTTQPNTTQPNAQETRATSSESAGKGCRFGMLMQFYARHVFRRLRMESFSAKQKWPIHVQDRIYDVIQRLRPDWKVRNPRKCRDQDNPRILFAVGDGNFKHNSAGHITMPTATPLFESFRALGEAVYWVDEYNTSKCCSRCGLEMEQGLKHKNAQPLASAAAAQKERKASKIVKRRAKELLKYARNRIRQNEKRIEQLLQTRPILPQRPISREVAKYAIRFALVDVARQHKEGSKDEFEAAIDFASRLQASLDAALQSAAQADDAAPAPMDVDASGDATAPPERLARKRQSPRVGADRRLSCFPPQSLRQGTDPLVASNYNAKELISPWGLRYCPGCKTLWCRDKNAVINMALRVLFYLNQPQQFDKEGKPMPKQDGPPHLCRQQHAQA</sequence>